<evidence type="ECO:0000313" key="2">
    <source>
        <dbReference type="Proteomes" id="UP001148737"/>
    </source>
</evidence>
<proteinExistence type="predicted"/>
<name>A0ACC1QJW0_9HYPO</name>
<sequence length="343" mass="39775">MPSIEKKRARDRRSQQGLRDRKQQRIAELEELVARCKETHQTPPAHDAYEREISALRHTNHSLLQRQELLKSLVLSWDQPDPEMALYHRGTAAAETSHGDSGRMCTPVYPGDRAMGDDKYEKQAEPVLDATPPAWSRIPPHDDDFSSPDTFTGFPWFKYPELIKDCPDVPHSPLDILYGSKLNPLADMIYNRSNRRPFREPERLATGWISYLYTRWMCNPTPQTYARMPSFLRPVKGQLDIAHPMVLDLMPWPQVRVALIRAWPQYQDIHQDLFGLLACSLRIRWPWGENVLERAADNTLVIRDDFFKAIMSESGWTVVKDFVDQYPALFVGVNVESILYKFI</sequence>
<protein>
    <submittedName>
        <fullName evidence="1">Uncharacterized protein</fullName>
    </submittedName>
</protein>
<accession>A0ACC1QJW0</accession>
<gene>
    <name evidence="1" type="ORF">NLG97_g9135</name>
</gene>
<organism evidence="1 2">
    <name type="scientific">Lecanicillium saksenae</name>
    <dbReference type="NCBI Taxonomy" id="468837"/>
    <lineage>
        <taxon>Eukaryota</taxon>
        <taxon>Fungi</taxon>
        <taxon>Dikarya</taxon>
        <taxon>Ascomycota</taxon>
        <taxon>Pezizomycotina</taxon>
        <taxon>Sordariomycetes</taxon>
        <taxon>Hypocreomycetidae</taxon>
        <taxon>Hypocreales</taxon>
        <taxon>Cordycipitaceae</taxon>
        <taxon>Lecanicillium</taxon>
    </lineage>
</organism>
<keyword evidence="2" id="KW-1185">Reference proteome</keyword>
<reference evidence="1" key="1">
    <citation type="submission" date="2022-07" db="EMBL/GenBank/DDBJ databases">
        <title>Genome Sequence of Lecanicillium saksenae.</title>
        <authorList>
            <person name="Buettner E."/>
        </authorList>
    </citation>
    <scope>NUCLEOTIDE SEQUENCE</scope>
    <source>
        <strain evidence="1">VT-O1</strain>
    </source>
</reference>
<evidence type="ECO:0000313" key="1">
    <source>
        <dbReference type="EMBL" id="KAJ3476422.1"/>
    </source>
</evidence>
<comment type="caution">
    <text evidence="1">The sequence shown here is derived from an EMBL/GenBank/DDBJ whole genome shotgun (WGS) entry which is preliminary data.</text>
</comment>
<dbReference type="Proteomes" id="UP001148737">
    <property type="component" value="Unassembled WGS sequence"/>
</dbReference>
<dbReference type="EMBL" id="JANAKD010001799">
    <property type="protein sequence ID" value="KAJ3476422.1"/>
    <property type="molecule type" value="Genomic_DNA"/>
</dbReference>